<gene>
    <name evidence="3" type="ORF">FC770_05785</name>
</gene>
<evidence type="ECO:0000256" key="2">
    <source>
        <dbReference type="RuleBase" id="RU000363"/>
    </source>
</evidence>
<name>A0A4U2YTX0_9ACTN</name>
<comment type="caution">
    <text evidence="3">The sequence shown here is derived from an EMBL/GenBank/DDBJ whole genome shotgun (WGS) entry which is preliminary data.</text>
</comment>
<dbReference type="AlphaFoldDB" id="A0A4U2YTX0"/>
<dbReference type="PRINTS" id="PR00080">
    <property type="entry name" value="SDRFAMILY"/>
</dbReference>
<organism evidence="3 4">
    <name type="scientific">Nocardioides jishulii</name>
    <dbReference type="NCBI Taxonomy" id="2575440"/>
    <lineage>
        <taxon>Bacteria</taxon>
        <taxon>Bacillati</taxon>
        <taxon>Actinomycetota</taxon>
        <taxon>Actinomycetes</taxon>
        <taxon>Propionibacteriales</taxon>
        <taxon>Nocardioidaceae</taxon>
        <taxon>Nocardioides</taxon>
    </lineage>
</organism>
<keyword evidence="4" id="KW-1185">Reference proteome</keyword>
<dbReference type="PRINTS" id="PR00081">
    <property type="entry name" value="GDHRDH"/>
</dbReference>
<dbReference type="Gene3D" id="3.40.50.720">
    <property type="entry name" value="NAD(P)-binding Rossmann-like Domain"/>
    <property type="match status" value="1"/>
</dbReference>
<accession>A0A4U2YTX0</accession>
<dbReference type="EMBL" id="SZPY01000001">
    <property type="protein sequence ID" value="TKI64630.1"/>
    <property type="molecule type" value="Genomic_DNA"/>
</dbReference>
<evidence type="ECO:0000256" key="1">
    <source>
        <dbReference type="ARBA" id="ARBA00006484"/>
    </source>
</evidence>
<dbReference type="SUPFAM" id="SSF51735">
    <property type="entry name" value="NAD(P)-binding Rossmann-fold domains"/>
    <property type="match status" value="1"/>
</dbReference>
<evidence type="ECO:0000313" key="4">
    <source>
        <dbReference type="Proteomes" id="UP000307808"/>
    </source>
</evidence>
<dbReference type="CDD" id="cd05233">
    <property type="entry name" value="SDR_c"/>
    <property type="match status" value="1"/>
</dbReference>
<dbReference type="OrthoDB" id="4307358at2"/>
<protein>
    <submittedName>
        <fullName evidence="3">SDR family oxidoreductase</fullName>
    </submittedName>
</protein>
<proteinExistence type="inferred from homology"/>
<sequence length="281" mass="29673">MAADSSAPLRGQVAVVTGGASGLGLGFATVLGRAGASVVISALPDSGVPAAVAQLSAQGITAVGHEGNVADLASVEALRDLALQWGRLDIWINNAGAPGIYGPTHQIPPHVFDRVLDANVRGVFHGTRTAVAAMLERGSGHVVNVWGKGARKPVPWQNAYASSKAWNRSFTRTVRGELKGTGVRVHGFDPGLVKTEMLGEVTVAPGMEKRVQALPYVVGLWGQTPEQAAAPVLRLLIQDRDDHEDLTVPTVVTRGLRSALKGNLRRSKRIKMNVRTLDLTD</sequence>
<dbReference type="RefSeq" id="WP_137065088.1">
    <property type="nucleotide sequence ID" value="NZ_CP040748.1"/>
</dbReference>
<dbReference type="Pfam" id="PF00106">
    <property type="entry name" value="adh_short"/>
    <property type="match status" value="1"/>
</dbReference>
<dbReference type="Proteomes" id="UP000307808">
    <property type="component" value="Unassembled WGS sequence"/>
</dbReference>
<dbReference type="PANTHER" id="PTHR43943:SF2">
    <property type="entry name" value="DEHYDROGENASE_REDUCTASE 4"/>
    <property type="match status" value="1"/>
</dbReference>
<comment type="similarity">
    <text evidence="1 2">Belongs to the short-chain dehydrogenases/reductases (SDR) family.</text>
</comment>
<evidence type="ECO:0000313" key="3">
    <source>
        <dbReference type="EMBL" id="TKI64630.1"/>
    </source>
</evidence>
<reference evidence="3 4" key="1">
    <citation type="submission" date="2019-04" db="EMBL/GenBank/DDBJ databases">
        <authorList>
            <person name="Dong K."/>
        </authorList>
    </citation>
    <scope>NUCLEOTIDE SEQUENCE [LARGE SCALE GENOMIC DNA]</scope>
    <source>
        <strain evidence="4">dk3543</strain>
    </source>
</reference>
<dbReference type="InterPro" id="IPR036291">
    <property type="entry name" value="NAD(P)-bd_dom_sf"/>
</dbReference>
<dbReference type="InterPro" id="IPR002347">
    <property type="entry name" value="SDR_fam"/>
</dbReference>
<dbReference type="PANTHER" id="PTHR43943">
    <property type="entry name" value="DEHYDROGENASE/REDUCTASE (SDR FAMILY) MEMBER 4"/>
    <property type="match status" value="1"/>
</dbReference>